<dbReference type="InterPro" id="IPR041491">
    <property type="entry name" value="TRPM_SLOG"/>
</dbReference>
<dbReference type="InterPro" id="IPR057366">
    <property type="entry name" value="TRPM-like"/>
</dbReference>
<feature type="transmembrane region" description="Helical" evidence="9">
    <location>
        <begin position="1020"/>
        <end position="1046"/>
    </location>
</feature>
<gene>
    <name evidence="13" type="ORF">DGYR_LOCUS3800</name>
</gene>
<keyword evidence="6 9" id="KW-0472">Membrane</keyword>
<evidence type="ECO:0000256" key="7">
    <source>
        <dbReference type="ARBA" id="ARBA00023303"/>
    </source>
</evidence>
<comment type="subcellular location">
    <subcellularLocation>
        <location evidence="1">Membrane</location>
        <topology evidence="1">Multi-pass membrane protein</topology>
    </subcellularLocation>
</comment>
<keyword evidence="14" id="KW-1185">Reference proteome</keyword>
<dbReference type="EMBL" id="CAJFCJ010000005">
    <property type="protein sequence ID" value="CAD5115015.1"/>
    <property type="molecule type" value="Genomic_DNA"/>
</dbReference>
<dbReference type="PRINTS" id="PR01097">
    <property type="entry name" value="TRNSRECEPTRP"/>
</dbReference>
<evidence type="ECO:0000259" key="12">
    <source>
        <dbReference type="Pfam" id="PF25508"/>
    </source>
</evidence>
<evidence type="ECO:0000313" key="13">
    <source>
        <dbReference type="EMBL" id="CAD5115015.1"/>
    </source>
</evidence>
<feature type="transmembrane region" description="Helical" evidence="9">
    <location>
        <begin position="880"/>
        <end position="898"/>
    </location>
</feature>
<keyword evidence="5" id="KW-0406">Ion transport</keyword>
<feature type="region of interest" description="Disordered" evidence="8">
    <location>
        <begin position="1"/>
        <end position="26"/>
    </location>
</feature>
<accession>A0A7I8VG96</accession>
<dbReference type="GO" id="GO:0005886">
    <property type="term" value="C:plasma membrane"/>
    <property type="evidence" value="ECO:0007669"/>
    <property type="project" value="TreeGrafter"/>
</dbReference>
<dbReference type="Pfam" id="PF00520">
    <property type="entry name" value="Ion_trans"/>
    <property type="match status" value="1"/>
</dbReference>
<organism evidence="13 14">
    <name type="scientific">Dimorphilus gyrociliatus</name>
    <dbReference type="NCBI Taxonomy" id="2664684"/>
    <lineage>
        <taxon>Eukaryota</taxon>
        <taxon>Metazoa</taxon>
        <taxon>Spiralia</taxon>
        <taxon>Lophotrochozoa</taxon>
        <taxon>Annelida</taxon>
        <taxon>Polychaeta</taxon>
        <taxon>Polychaeta incertae sedis</taxon>
        <taxon>Dinophilidae</taxon>
        <taxon>Dimorphilus</taxon>
    </lineage>
</organism>
<dbReference type="InterPro" id="IPR002153">
    <property type="entry name" value="TRPC_channel"/>
</dbReference>
<keyword evidence="7" id="KW-0407">Ion channel</keyword>
<evidence type="ECO:0000259" key="11">
    <source>
        <dbReference type="Pfam" id="PF18139"/>
    </source>
</evidence>
<reference evidence="13 14" key="1">
    <citation type="submission" date="2020-08" db="EMBL/GenBank/DDBJ databases">
        <authorList>
            <person name="Hejnol A."/>
        </authorList>
    </citation>
    <scope>NUCLEOTIDE SEQUENCE [LARGE SCALE GENOMIC DNA]</scope>
</reference>
<feature type="domain" description="Ion transport" evidence="10">
    <location>
        <begin position="810"/>
        <end position="1056"/>
    </location>
</feature>
<dbReference type="Proteomes" id="UP000549394">
    <property type="component" value="Unassembled WGS sequence"/>
</dbReference>
<evidence type="ECO:0000256" key="5">
    <source>
        <dbReference type="ARBA" id="ARBA00023065"/>
    </source>
</evidence>
<dbReference type="OrthoDB" id="6238217at2759"/>
<evidence type="ECO:0000256" key="1">
    <source>
        <dbReference type="ARBA" id="ARBA00004141"/>
    </source>
</evidence>
<feature type="transmembrane region" description="Helical" evidence="9">
    <location>
        <begin position="805"/>
        <end position="823"/>
    </location>
</feature>
<evidence type="ECO:0000313" key="14">
    <source>
        <dbReference type="Proteomes" id="UP000549394"/>
    </source>
</evidence>
<keyword evidence="2" id="KW-0813">Transport</keyword>
<feature type="domain" description="TRPM SLOG" evidence="11">
    <location>
        <begin position="53"/>
        <end position="304"/>
    </location>
</feature>
<dbReference type="PANTHER" id="PTHR13800">
    <property type="entry name" value="TRANSIENT RECEPTOR POTENTIAL CATION CHANNEL, SUBFAMILY M, MEMBER 6"/>
    <property type="match status" value="1"/>
</dbReference>
<feature type="transmembrane region" description="Helical" evidence="9">
    <location>
        <begin position="677"/>
        <end position="695"/>
    </location>
</feature>
<name>A0A7I8VG96_9ANNE</name>
<proteinExistence type="predicted"/>
<feature type="compositionally biased region" description="Basic and acidic residues" evidence="8">
    <location>
        <begin position="1"/>
        <end position="13"/>
    </location>
</feature>
<feature type="transmembrane region" description="Helical" evidence="9">
    <location>
        <begin position="778"/>
        <end position="799"/>
    </location>
</feature>
<dbReference type="PANTHER" id="PTHR13800:SF12">
    <property type="entry name" value="TRANSIENT RECEPTOR POTENTIAL CATION CHANNEL SUBFAMILY M MEMBER-LIKE 2"/>
    <property type="match status" value="1"/>
</dbReference>
<keyword evidence="3 9" id="KW-0812">Transmembrane</keyword>
<evidence type="ECO:0000256" key="3">
    <source>
        <dbReference type="ARBA" id="ARBA00022692"/>
    </source>
</evidence>
<evidence type="ECO:0000256" key="6">
    <source>
        <dbReference type="ARBA" id="ARBA00023136"/>
    </source>
</evidence>
<keyword evidence="4 9" id="KW-1133">Transmembrane helix</keyword>
<dbReference type="Pfam" id="PF18139">
    <property type="entry name" value="LSDAT_euk"/>
    <property type="match status" value="1"/>
</dbReference>
<dbReference type="GO" id="GO:0099604">
    <property type="term" value="F:ligand-gated calcium channel activity"/>
    <property type="evidence" value="ECO:0007669"/>
    <property type="project" value="TreeGrafter"/>
</dbReference>
<feature type="transmembrane region" description="Helical" evidence="9">
    <location>
        <begin position="945"/>
        <end position="968"/>
    </location>
</feature>
<dbReference type="InterPro" id="IPR005821">
    <property type="entry name" value="Ion_trans_dom"/>
</dbReference>
<sequence>MKTSEEISLKSNEEIPQSTEETAEEVERPISEYVTCKGKIKFRGYGLDATTPASYIGVSGSCGADLMTQLFEDDWKLKPPKLIISVIGGVRDFFMETNLKNFFKRDLIKAASSTEAWIITGGLGSGVTKLVGEAVGEHNFLCPHSERNIVALGIAPWDVIENKESLVNEHAAKDSFLVNYRRNKNSDNNEEQENRILPLDHNHTHFILVKNKQGSGYGSEIPFRFRLQRYISEKKKYSFSFRQNFKVPVISLIVEGSLNAIQNAASAVESDQKILVIKGSGKAADLISYAYQKTMVPDDESKTVYPPDFESEFSKEVEYNFGEAFINNPHKFPKCLSYIKIILNKRSFVTIFLIDDDDKIKGIDQAIFISSFEANKSDPESQLTLAIECNRHDIARTKIFSRRNNLFWVSTGLDNSLVRSLMQDKAKFVQIFLENSVYLRHFLRVDQLQDLYWNSLQDESRQTNAKLLRNLLRKAIQKKAIKQLKQKLPDLLLSYIGKIFCSFVKESENIYSSKRYMTNKASKLNDNSSIEESTNENITVELPERDLFLWSLAFNKQNTAFLFWKLGRDHIGAALTAASIMKGLSNEARKQQEFDLAQDFSNQAVEWESKAVGIVNECFRRNKNYAHKLLIRELADWGNSTVLSLGYSLQSMDLISHSCCQTKLNIIWKGEIALETGQWSIFLSILLPILIPYLIKFTKERNSEDSIRKRGSIKFTNSSASKQQITFEKNSDDEDNDMISDNDEDRYHQFRRFGKRFNLKRIFDKTDNHIGIFRRLRYFYTAPISKFWCHTVISFYHFLFLYPSTFLQISYIIFLGVFSYFVLTDLHPWTKDNRPSSFEFIIWIWSTTLFIEEIRQIATTNSPSLGKKLKKHVENVWNKFDLLAYFLFMVSVIIRNTLPIRHFMWVRSFYCISLVTFYLRFLHVFYAFENIGPKVIMIRRMLTDLLFFIAILLVFIVTYGVASHALLFPNTPASWSLLKNVIYIPYWQMYGDLFLDHVEGNSDNCNSTIGSDNPCPKKSVLAVVLFAIYMVITNVLLLNLLIAMFANTFERVQENSEKVWKYYRYNLIQEYFDRPTLAPPFIILTHIWRLLKNCYLKAKSRQKKNTYLRSSLPEEETKKMALFERTCTENYFLIQNTKSY</sequence>
<evidence type="ECO:0000256" key="2">
    <source>
        <dbReference type="ARBA" id="ARBA00022448"/>
    </source>
</evidence>
<feature type="transmembrane region" description="Helical" evidence="9">
    <location>
        <begin position="904"/>
        <end position="925"/>
    </location>
</feature>
<dbReference type="Pfam" id="PF25508">
    <property type="entry name" value="TRPM2"/>
    <property type="match status" value="1"/>
</dbReference>
<protein>
    <submittedName>
        <fullName evidence="13">DgyrCDS4037</fullName>
    </submittedName>
</protein>
<evidence type="ECO:0000256" key="8">
    <source>
        <dbReference type="SAM" id="MobiDB-lite"/>
    </source>
</evidence>
<evidence type="ECO:0000259" key="10">
    <source>
        <dbReference type="Pfam" id="PF00520"/>
    </source>
</evidence>
<evidence type="ECO:0000256" key="9">
    <source>
        <dbReference type="SAM" id="Phobius"/>
    </source>
</evidence>
<evidence type="ECO:0000256" key="4">
    <source>
        <dbReference type="ARBA" id="ARBA00022989"/>
    </source>
</evidence>
<dbReference type="InterPro" id="IPR050927">
    <property type="entry name" value="TRPM"/>
</dbReference>
<feature type="domain" description="TRPM-like" evidence="12">
    <location>
        <begin position="405"/>
        <end position="657"/>
    </location>
</feature>
<dbReference type="AlphaFoldDB" id="A0A7I8VG96"/>
<comment type="caution">
    <text evidence="13">The sequence shown here is derived from an EMBL/GenBank/DDBJ whole genome shotgun (WGS) entry which is preliminary data.</text>
</comment>